<evidence type="ECO:0008006" key="3">
    <source>
        <dbReference type="Google" id="ProtNLM"/>
    </source>
</evidence>
<dbReference type="AlphaFoldDB" id="A0A134ARI2"/>
<dbReference type="RefSeq" id="WP_060917183.1">
    <property type="nucleotide sequence ID" value="NZ_KQ959999.1"/>
</dbReference>
<dbReference type="OrthoDB" id="80514at2"/>
<dbReference type="Proteomes" id="UP000070483">
    <property type="component" value="Unassembled WGS sequence"/>
</dbReference>
<accession>A0A134ARI2</accession>
<dbReference type="InterPro" id="IPR023292">
    <property type="entry name" value="NTP_PyroPHydrolase-like_dom_sf"/>
</dbReference>
<gene>
    <name evidence="1" type="ORF">HMPREF3180_00080</name>
</gene>
<proteinExistence type="predicted"/>
<organism evidence="1 2">
    <name type="scientific">Leptotrichia wadei</name>
    <dbReference type="NCBI Taxonomy" id="157687"/>
    <lineage>
        <taxon>Bacteria</taxon>
        <taxon>Fusobacteriati</taxon>
        <taxon>Fusobacteriota</taxon>
        <taxon>Fusobacteriia</taxon>
        <taxon>Fusobacteriales</taxon>
        <taxon>Leptotrichiaceae</taxon>
        <taxon>Leptotrichia</taxon>
    </lineage>
</organism>
<keyword evidence="2" id="KW-1185">Reference proteome</keyword>
<dbReference type="STRING" id="157687.HMPREF3180_00080"/>
<name>A0A134ARI2_9FUSO</name>
<evidence type="ECO:0000313" key="2">
    <source>
        <dbReference type="Proteomes" id="UP000070483"/>
    </source>
</evidence>
<dbReference type="InterPro" id="IPR021130">
    <property type="entry name" value="PRib-ATP_PPHydrolase-like"/>
</dbReference>
<evidence type="ECO:0000313" key="1">
    <source>
        <dbReference type="EMBL" id="KXB70286.1"/>
    </source>
</evidence>
<dbReference type="PATRIC" id="fig|157687.3.peg.81"/>
<dbReference type="Gene3D" id="1.10.3420.10">
    <property type="entry name" value="putative ntp pyrophosphohydrolase like domain"/>
    <property type="match status" value="1"/>
</dbReference>
<sequence length="175" mass="20451">MEQWEMMAKMVKEFYLAFKQEEFLNKDMTEEREHLRDLLLMEEKTEYMKAEIENDTVGKLDAVADMAYVYIGTLLERCKGNVDLVARILYFDSADSELAEICDKIEKNNFNGIFLTAFKEVHRSNMTKLDKNGQPVYYTKGAKKGKIAKSELFEEPKLKEIIEGEDKIETSDYLQ</sequence>
<reference evidence="2" key="1">
    <citation type="submission" date="2016-01" db="EMBL/GenBank/DDBJ databases">
        <authorList>
            <person name="Mitreva M."/>
            <person name="Pepin K.H."/>
            <person name="Mihindukulasuriya K.A."/>
            <person name="Fulton R."/>
            <person name="Fronick C."/>
            <person name="O'Laughlin M."/>
            <person name="Miner T."/>
            <person name="Herter B."/>
            <person name="Rosa B.A."/>
            <person name="Cordes M."/>
            <person name="Tomlinson C."/>
            <person name="Wollam A."/>
            <person name="Palsikar V.B."/>
            <person name="Mardis E.R."/>
            <person name="Wilson R.K."/>
        </authorList>
    </citation>
    <scope>NUCLEOTIDE SEQUENCE [LARGE SCALE GENOMIC DNA]</scope>
    <source>
        <strain evidence="2">KA00185</strain>
    </source>
</reference>
<dbReference type="Pfam" id="PF01503">
    <property type="entry name" value="PRA-PH"/>
    <property type="match status" value="1"/>
</dbReference>
<dbReference type="EMBL" id="LSDD01000004">
    <property type="protein sequence ID" value="KXB70286.1"/>
    <property type="molecule type" value="Genomic_DNA"/>
</dbReference>
<protein>
    <recommendedName>
        <fullName evidence="3">Phosphoribosyl-ATP pyrophosphohydrolase</fullName>
    </recommendedName>
</protein>
<comment type="caution">
    <text evidence="1">The sequence shown here is derived from an EMBL/GenBank/DDBJ whole genome shotgun (WGS) entry which is preliminary data.</text>
</comment>